<sequence>MRKSVISSPIKKKSKISFDPEKVKIESNQYQQELSSSRPNHPPHFKGRGKPTSRISPVMPTLYENIYFSLLSQNQSKFILQKFPFYQTPTKITNYVLLQNLPKLYTITHINKPIYQLISQIQPFHIIIFNQIQHT</sequence>
<evidence type="ECO:0000256" key="1">
    <source>
        <dbReference type="SAM" id="MobiDB-lite"/>
    </source>
</evidence>
<feature type="compositionally biased region" description="Polar residues" evidence="1">
    <location>
        <begin position="28"/>
        <end position="39"/>
    </location>
</feature>
<name>A0AAV0FTZ8_9ASTE</name>
<gene>
    <name evidence="2" type="ORF">CEPIT_LOCUS37311</name>
    <name evidence="3" type="ORF">CEPIT_LOCUS37314</name>
</gene>
<protein>
    <submittedName>
        <fullName evidence="2">Uncharacterized protein</fullName>
    </submittedName>
</protein>
<dbReference type="EMBL" id="CAMAPF010001015">
    <property type="protein sequence ID" value="CAH9139081.1"/>
    <property type="molecule type" value="Genomic_DNA"/>
</dbReference>
<comment type="caution">
    <text evidence="2">The sequence shown here is derived from an EMBL/GenBank/DDBJ whole genome shotgun (WGS) entry which is preliminary data.</text>
</comment>
<feature type="region of interest" description="Disordered" evidence="1">
    <location>
        <begin position="28"/>
        <end position="54"/>
    </location>
</feature>
<keyword evidence="4" id="KW-1185">Reference proteome</keyword>
<evidence type="ECO:0000313" key="3">
    <source>
        <dbReference type="EMBL" id="CAH9139081.1"/>
    </source>
</evidence>
<feature type="compositionally biased region" description="Basic residues" evidence="1">
    <location>
        <begin position="41"/>
        <end position="51"/>
    </location>
</feature>
<reference evidence="2" key="1">
    <citation type="submission" date="2022-07" db="EMBL/GenBank/DDBJ databases">
        <authorList>
            <person name="Macas J."/>
            <person name="Novak P."/>
            <person name="Neumann P."/>
        </authorList>
    </citation>
    <scope>NUCLEOTIDE SEQUENCE</scope>
</reference>
<dbReference type="EMBL" id="CAMAPF010001015">
    <property type="protein sequence ID" value="CAH9139078.1"/>
    <property type="molecule type" value="Genomic_DNA"/>
</dbReference>
<proteinExistence type="predicted"/>
<organism evidence="2 4">
    <name type="scientific">Cuscuta epithymum</name>
    <dbReference type="NCBI Taxonomy" id="186058"/>
    <lineage>
        <taxon>Eukaryota</taxon>
        <taxon>Viridiplantae</taxon>
        <taxon>Streptophyta</taxon>
        <taxon>Embryophyta</taxon>
        <taxon>Tracheophyta</taxon>
        <taxon>Spermatophyta</taxon>
        <taxon>Magnoliopsida</taxon>
        <taxon>eudicotyledons</taxon>
        <taxon>Gunneridae</taxon>
        <taxon>Pentapetalae</taxon>
        <taxon>asterids</taxon>
        <taxon>lamiids</taxon>
        <taxon>Solanales</taxon>
        <taxon>Convolvulaceae</taxon>
        <taxon>Cuscuteae</taxon>
        <taxon>Cuscuta</taxon>
        <taxon>Cuscuta subgen. Cuscuta</taxon>
    </lineage>
</organism>
<evidence type="ECO:0000313" key="2">
    <source>
        <dbReference type="EMBL" id="CAH9139078.1"/>
    </source>
</evidence>
<dbReference type="AlphaFoldDB" id="A0AAV0FTZ8"/>
<dbReference type="Proteomes" id="UP001152523">
    <property type="component" value="Unassembled WGS sequence"/>
</dbReference>
<evidence type="ECO:0000313" key="4">
    <source>
        <dbReference type="Proteomes" id="UP001152523"/>
    </source>
</evidence>
<accession>A0AAV0FTZ8</accession>